<dbReference type="GO" id="GO:0003924">
    <property type="term" value="F:GTPase activity"/>
    <property type="evidence" value="ECO:0007669"/>
    <property type="project" value="UniProtKB-UniRule"/>
</dbReference>
<proteinExistence type="inferred from homology"/>
<dbReference type="GO" id="GO:0006614">
    <property type="term" value="P:SRP-dependent cotranslational protein targeting to membrane"/>
    <property type="evidence" value="ECO:0007669"/>
    <property type="project" value="InterPro"/>
</dbReference>
<dbReference type="Pfam" id="PF02881">
    <property type="entry name" value="SRP54_N"/>
    <property type="match status" value="1"/>
</dbReference>
<feature type="binding site" evidence="9">
    <location>
        <begin position="188"/>
        <end position="192"/>
    </location>
    <ligand>
        <name>GTP</name>
        <dbReference type="ChEBI" id="CHEBI:37565"/>
    </ligand>
</feature>
<feature type="domain" description="SRP54-type proteins GTP-binding" evidence="10">
    <location>
        <begin position="267"/>
        <end position="280"/>
    </location>
</feature>
<comment type="similarity">
    <text evidence="1 9">Belongs to the GTP-binding SRP family. SRP54 subfamily.</text>
</comment>
<dbReference type="SUPFAM" id="SSF52540">
    <property type="entry name" value="P-loop containing nucleoside triphosphate hydrolases"/>
    <property type="match status" value="1"/>
</dbReference>
<evidence type="ECO:0000256" key="4">
    <source>
        <dbReference type="ARBA" id="ARBA00022884"/>
    </source>
</evidence>
<dbReference type="InterPro" id="IPR042101">
    <property type="entry name" value="SRP54_N_sf"/>
</dbReference>
<dbReference type="KEGG" id="pbf:CFX0092_A0360"/>
<dbReference type="InterPro" id="IPR003593">
    <property type="entry name" value="AAA+_ATPase"/>
</dbReference>
<keyword evidence="5 9" id="KW-0342">GTP-binding</keyword>
<dbReference type="AlphaFoldDB" id="A0A160SXY0"/>
<keyword evidence="3 9" id="KW-0378">Hydrolase</keyword>
<evidence type="ECO:0000256" key="3">
    <source>
        <dbReference type="ARBA" id="ARBA00022801"/>
    </source>
</evidence>
<dbReference type="GO" id="GO:0048500">
    <property type="term" value="C:signal recognition particle"/>
    <property type="evidence" value="ECO:0007669"/>
    <property type="project" value="UniProtKB-UniRule"/>
</dbReference>
<comment type="function">
    <text evidence="9">Involved in targeting and insertion of nascent membrane proteins into the cytoplasmic membrane. Binds to the hydrophobic signal sequence of the ribosome-nascent chain (RNC) as it emerges from the ribosomes. The SRP-RNC complex is then targeted to the cytoplasmic membrane where it interacts with the SRP receptor FtsY.</text>
</comment>
<evidence type="ECO:0000256" key="5">
    <source>
        <dbReference type="ARBA" id="ARBA00023134"/>
    </source>
</evidence>
<dbReference type="EMBL" id="LN890655">
    <property type="protein sequence ID" value="CUS02241.2"/>
    <property type="molecule type" value="Genomic_DNA"/>
</dbReference>
<comment type="domain">
    <text evidence="9">Composed of three domains: the N-terminal N domain, which is responsible for interactions with the ribosome, the central G domain, which binds GTP, and the C-terminal M domain, which binds the RNA and the signal sequence of the RNC.</text>
</comment>
<dbReference type="Gene3D" id="1.10.260.30">
    <property type="entry name" value="Signal recognition particle, SRP54 subunit, M-domain"/>
    <property type="match status" value="1"/>
</dbReference>
<dbReference type="PROSITE" id="PS00300">
    <property type="entry name" value="SRP54"/>
    <property type="match status" value="1"/>
</dbReference>
<dbReference type="EC" id="3.6.5.4" evidence="9"/>
<keyword evidence="2 9" id="KW-0547">Nucleotide-binding</keyword>
<comment type="subunit">
    <text evidence="9">Part of the signal recognition particle protein translocation system, which is composed of SRP and FtsY.</text>
</comment>
<dbReference type="SMART" id="SM00962">
    <property type="entry name" value="SRP54"/>
    <property type="match status" value="1"/>
</dbReference>
<dbReference type="GO" id="GO:0005525">
    <property type="term" value="F:GTP binding"/>
    <property type="evidence" value="ECO:0007669"/>
    <property type="project" value="UniProtKB-UniRule"/>
</dbReference>
<evidence type="ECO:0000256" key="8">
    <source>
        <dbReference type="ARBA" id="ARBA00048027"/>
    </source>
</evidence>
<evidence type="ECO:0000256" key="6">
    <source>
        <dbReference type="ARBA" id="ARBA00023135"/>
    </source>
</evidence>
<dbReference type="SUPFAM" id="SSF47446">
    <property type="entry name" value="Signal peptide-binding domain"/>
    <property type="match status" value="1"/>
</dbReference>
<dbReference type="OrthoDB" id="9804720at2"/>
<dbReference type="CDD" id="cd18539">
    <property type="entry name" value="SRP_G"/>
    <property type="match status" value="1"/>
</dbReference>
<dbReference type="PANTHER" id="PTHR11564">
    <property type="entry name" value="SIGNAL RECOGNITION PARTICLE 54K PROTEIN SRP54"/>
    <property type="match status" value="1"/>
</dbReference>
<dbReference type="HAMAP" id="MF_00306">
    <property type="entry name" value="SRP54"/>
    <property type="match status" value="1"/>
</dbReference>
<name>A0A160SXY0_9CHLR</name>
<gene>
    <name evidence="9 11" type="primary">ffh</name>
    <name evidence="11" type="ORF">CFX0092_A0360</name>
</gene>
<dbReference type="InterPro" id="IPR036891">
    <property type="entry name" value="Signal_recog_part_SRP54_M_sf"/>
</dbReference>
<dbReference type="GO" id="GO:0008312">
    <property type="term" value="F:7S RNA binding"/>
    <property type="evidence" value="ECO:0007669"/>
    <property type="project" value="InterPro"/>
</dbReference>
<dbReference type="Pfam" id="PF02978">
    <property type="entry name" value="SRP_SPB"/>
    <property type="match status" value="1"/>
</dbReference>
<dbReference type="InterPro" id="IPR013822">
    <property type="entry name" value="Signal_recog_particl_SRP54_hlx"/>
</dbReference>
<dbReference type="RefSeq" id="WP_095041881.1">
    <property type="nucleotide sequence ID" value="NZ_LN890655.1"/>
</dbReference>
<dbReference type="Proteomes" id="UP000215027">
    <property type="component" value="Chromosome I"/>
</dbReference>
<evidence type="ECO:0000256" key="9">
    <source>
        <dbReference type="HAMAP-Rule" id="MF_00306"/>
    </source>
</evidence>
<evidence type="ECO:0000313" key="12">
    <source>
        <dbReference type="Proteomes" id="UP000215027"/>
    </source>
</evidence>
<dbReference type="SMART" id="SM00382">
    <property type="entry name" value="AAA"/>
    <property type="match status" value="1"/>
</dbReference>
<evidence type="ECO:0000259" key="10">
    <source>
        <dbReference type="PROSITE" id="PS00300"/>
    </source>
</evidence>
<dbReference type="InterPro" id="IPR004125">
    <property type="entry name" value="Signal_recog_particle_SRP54_M"/>
</dbReference>
<dbReference type="Gene3D" id="1.20.120.140">
    <property type="entry name" value="Signal recognition particle SRP54, nucleotide-binding domain"/>
    <property type="match status" value="1"/>
</dbReference>
<dbReference type="InterPro" id="IPR004780">
    <property type="entry name" value="SRP"/>
</dbReference>
<dbReference type="InterPro" id="IPR022941">
    <property type="entry name" value="SRP54"/>
</dbReference>
<dbReference type="Gene3D" id="3.40.50.300">
    <property type="entry name" value="P-loop containing nucleotide triphosphate hydrolases"/>
    <property type="match status" value="1"/>
</dbReference>
<dbReference type="SMART" id="SM00963">
    <property type="entry name" value="SRP54_N"/>
    <property type="match status" value="1"/>
</dbReference>
<keyword evidence="6 9" id="KW-0733">Signal recognition particle</keyword>
<keyword evidence="12" id="KW-1185">Reference proteome</keyword>
<dbReference type="PANTHER" id="PTHR11564:SF5">
    <property type="entry name" value="SIGNAL RECOGNITION PARTICLE SUBUNIT SRP54"/>
    <property type="match status" value="1"/>
</dbReference>
<accession>A0A160SXY0</accession>
<keyword evidence="4 9" id="KW-0694">RNA-binding</keyword>
<feature type="binding site" evidence="9">
    <location>
        <begin position="106"/>
        <end position="113"/>
    </location>
    <ligand>
        <name>GTP</name>
        <dbReference type="ChEBI" id="CHEBI:37565"/>
    </ligand>
</feature>
<keyword evidence="9" id="KW-0963">Cytoplasm</keyword>
<sequence length="445" mass="48669">MFETLGSRLQSVFDNLQKRGKLTEADVDVAMREVRLALLEADVNFKVVKEFVARVRERAVGQEVMRSLTPGQQVVKIVHDELVRTLGEPGRLNLGAQSPAVIMLVGLQGAGKTTMAGKLALHLRKQGRRPFLVAADIYRPAAINQLETLGKQLDIPVYSEGTNANPVTVCANGIKQAAASGATTVILDTAGRLNIDEMMMGEIKNIKARVQPIETLLVADAMTGQEAVRVATDFHQAVTLTGLIMTKIDGDARGGAAISMREVTGVPIKFLGTGEKLNAIEVFHPDRLANRILGMGDVMTLIEQAQSEMDMEEAQRAGQKLVSGDFDLDDFLKQLQQVKKMGPIGKLLEMVPGMNKMTADVDLSSAEKDLKRIEAMIQSMTTDERRNPKMIKASRKRRIAVGSGTSVQEINVLLKQHREMQEMMKQFQKGGRGRNALSSLLGGRM</sequence>
<dbReference type="NCBIfam" id="TIGR00959">
    <property type="entry name" value="ffh"/>
    <property type="match status" value="1"/>
</dbReference>
<dbReference type="InterPro" id="IPR000897">
    <property type="entry name" value="SRP54_GTPase_dom"/>
</dbReference>
<comment type="subcellular location">
    <subcellularLocation>
        <location evidence="9">Cytoplasm</location>
    </subcellularLocation>
    <text evidence="9">The SRP-RNC complex is targeted to the cytoplasmic membrane.</text>
</comment>
<evidence type="ECO:0000256" key="2">
    <source>
        <dbReference type="ARBA" id="ARBA00022741"/>
    </source>
</evidence>
<comment type="catalytic activity">
    <reaction evidence="8 9">
        <text>GTP + H2O = GDP + phosphate + H(+)</text>
        <dbReference type="Rhea" id="RHEA:19669"/>
        <dbReference type="ChEBI" id="CHEBI:15377"/>
        <dbReference type="ChEBI" id="CHEBI:15378"/>
        <dbReference type="ChEBI" id="CHEBI:37565"/>
        <dbReference type="ChEBI" id="CHEBI:43474"/>
        <dbReference type="ChEBI" id="CHEBI:58189"/>
        <dbReference type="EC" id="3.6.5.4"/>
    </reaction>
</comment>
<protein>
    <recommendedName>
        <fullName evidence="9">Signal recognition particle protein</fullName>
        <ecNumber evidence="9">3.6.5.4</ecNumber>
    </recommendedName>
    <alternativeName>
        <fullName evidence="9">Fifty-four homolog</fullName>
    </alternativeName>
</protein>
<organism evidence="11 12">
    <name type="scientific">Candidatus Promineifilum breve</name>
    <dbReference type="NCBI Taxonomy" id="1806508"/>
    <lineage>
        <taxon>Bacteria</taxon>
        <taxon>Bacillati</taxon>
        <taxon>Chloroflexota</taxon>
        <taxon>Ardenticatenia</taxon>
        <taxon>Candidatus Promineifilales</taxon>
        <taxon>Candidatus Promineifilaceae</taxon>
        <taxon>Candidatus Promineifilum</taxon>
    </lineage>
</organism>
<dbReference type="Pfam" id="PF00448">
    <property type="entry name" value="SRP54"/>
    <property type="match status" value="1"/>
</dbReference>
<reference evidence="11" key="1">
    <citation type="submission" date="2016-01" db="EMBL/GenBank/DDBJ databases">
        <authorList>
            <person name="Mcilroy J.S."/>
            <person name="Karst M S."/>
            <person name="Albertsen M."/>
        </authorList>
    </citation>
    <scope>NUCLEOTIDE SEQUENCE</scope>
    <source>
        <strain evidence="11">Cfx-K</strain>
    </source>
</reference>
<dbReference type="FunFam" id="3.40.50.300:FF:000022">
    <property type="entry name" value="Signal recognition particle 54 kDa subunit"/>
    <property type="match status" value="1"/>
</dbReference>
<evidence type="ECO:0000256" key="7">
    <source>
        <dbReference type="ARBA" id="ARBA00023274"/>
    </source>
</evidence>
<evidence type="ECO:0000256" key="1">
    <source>
        <dbReference type="ARBA" id="ARBA00005450"/>
    </source>
</evidence>
<dbReference type="InterPro" id="IPR027417">
    <property type="entry name" value="P-loop_NTPase"/>
</dbReference>
<keyword evidence="7 9" id="KW-0687">Ribonucleoprotein</keyword>
<feature type="binding site" evidence="9">
    <location>
        <begin position="246"/>
        <end position="249"/>
    </location>
    <ligand>
        <name>GTP</name>
        <dbReference type="ChEBI" id="CHEBI:37565"/>
    </ligand>
</feature>
<evidence type="ECO:0000313" key="11">
    <source>
        <dbReference type="EMBL" id="CUS02241.2"/>
    </source>
</evidence>